<keyword evidence="2" id="KW-1003">Cell membrane</keyword>
<evidence type="ECO:0000256" key="2">
    <source>
        <dbReference type="ARBA" id="ARBA00022475"/>
    </source>
</evidence>
<feature type="transmembrane region" description="Helical" evidence="6">
    <location>
        <begin position="6"/>
        <end position="26"/>
    </location>
</feature>
<dbReference type="AlphaFoldDB" id="A0A0F5V879"/>
<accession>A0A0F5V879</accession>
<dbReference type="EMBL" id="JWYV01000022">
    <property type="protein sequence ID" value="KKC98287.1"/>
    <property type="molecule type" value="Genomic_DNA"/>
</dbReference>
<keyword evidence="8" id="KW-1185">Reference proteome</keyword>
<keyword evidence="5 6" id="KW-0472">Membrane</keyword>
<dbReference type="STRING" id="265726.KY46_19235"/>
<evidence type="ECO:0000256" key="1">
    <source>
        <dbReference type="ARBA" id="ARBA00004651"/>
    </source>
</evidence>
<dbReference type="Pfam" id="PF01810">
    <property type="entry name" value="LysE"/>
    <property type="match status" value="1"/>
</dbReference>
<feature type="transmembrane region" description="Helical" evidence="6">
    <location>
        <begin position="187"/>
        <end position="204"/>
    </location>
</feature>
<gene>
    <name evidence="7" type="ORF">KY46_19235</name>
</gene>
<dbReference type="Proteomes" id="UP000033633">
    <property type="component" value="Unassembled WGS sequence"/>
</dbReference>
<dbReference type="GO" id="GO:0005886">
    <property type="term" value="C:plasma membrane"/>
    <property type="evidence" value="ECO:0007669"/>
    <property type="project" value="UniProtKB-SubCell"/>
</dbReference>
<feature type="transmembrane region" description="Helical" evidence="6">
    <location>
        <begin position="69"/>
        <end position="86"/>
    </location>
</feature>
<evidence type="ECO:0000256" key="6">
    <source>
        <dbReference type="SAM" id="Phobius"/>
    </source>
</evidence>
<name>A0A0F5V879_9GAMM</name>
<protein>
    <submittedName>
        <fullName evidence="7">Lysine transporter LysE</fullName>
    </submittedName>
</protein>
<dbReference type="GO" id="GO:0015171">
    <property type="term" value="F:amino acid transmembrane transporter activity"/>
    <property type="evidence" value="ECO:0007669"/>
    <property type="project" value="TreeGrafter"/>
</dbReference>
<dbReference type="InterPro" id="IPR001123">
    <property type="entry name" value="LeuE-type"/>
</dbReference>
<evidence type="ECO:0000256" key="3">
    <source>
        <dbReference type="ARBA" id="ARBA00022692"/>
    </source>
</evidence>
<comment type="subcellular location">
    <subcellularLocation>
        <location evidence="1">Cell membrane</location>
        <topology evidence="1">Multi-pass membrane protein</topology>
    </subcellularLocation>
</comment>
<keyword evidence="4 6" id="KW-1133">Transmembrane helix</keyword>
<evidence type="ECO:0000256" key="5">
    <source>
        <dbReference type="ARBA" id="ARBA00023136"/>
    </source>
</evidence>
<dbReference type="RefSeq" id="WP_046222216.1">
    <property type="nucleotide sequence ID" value="NZ_JWYV01000022.1"/>
</dbReference>
<reference evidence="7 8" key="1">
    <citation type="submission" date="2014-12" db="EMBL/GenBank/DDBJ databases">
        <title>Mercury Reductase activity and rhizosphere competence traits in the genome of root associated Photobacterium halotolerans MELD1.</title>
        <authorList>
            <person name="Mathew D.C."/>
            <person name="Huang C.-C."/>
        </authorList>
    </citation>
    <scope>NUCLEOTIDE SEQUENCE [LARGE SCALE GENOMIC DNA]</scope>
    <source>
        <strain evidence="7 8">MELD1</strain>
    </source>
</reference>
<evidence type="ECO:0000256" key="4">
    <source>
        <dbReference type="ARBA" id="ARBA00022989"/>
    </source>
</evidence>
<dbReference type="PANTHER" id="PTHR30086">
    <property type="entry name" value="ARGININE EXPORTER PROTEIN ARGO"/>
    <property type="match status" value="1"/>
</dbReference>
<dbReference type="PIRSF" id="PIRSF006324">
    <property type="entry name" value="LeuE"/>
    <property type="match status" value="1"/>
</dbReference>
<feature type="transmembrane region" description="Helical" evidence="6">
    <location>
        <begin position="120"/>
        <end position="136"/>
    </location>
</feature>
<dbReference type="PANTHER" id="PTHR30086:SF21">
    <property type="entry name" value="TRANSPORT PROTEIN"/>
    <property type="match status" value="1"/>
</dbReference>
<keyword evidence="3 6" id="KW-0812">Transmembrane</keyword>
<organism evidence="7 8">
    <name type="scientific">Photobacterium halotolerans</name>
    <dbReference type="NCBI Taxonomy" id="265726"/>
    <lineage>
        <taxon>Bacteria</taxon>
        <taxon>Pseudomonadati</taxon>
        <taxon>Pseudomonadota</taxon>
        <taxon>Gammaproteobacteria</taxon>
        <taxon>Vibrionales</taxon>
        <taxon>Vibrionaceae</taxon>
        <taxon>Photobacterium</taxon>
    </lineage>
</organism>
<sequence length="205" mass="21735">MTEVFAVMMITVLAVISPGADFAMVTRSSYLCGRKAGLLAALGIAAGVLIHVGYTILGVGLLIATSPALFTAIQYLGALYLIYIGFSTLRTRTHLAADEDTPRNPSGFAAFRQGLMTNALNPKTTLFVLSTFTQVVNPDTSVWVQLAYGCFMAGAHGVWFSLVAIFFSQASLRTAMLSRQGMINRTIGSILMLLGASLALTPMAG</sequence>
<feature type="transmembrane region" description="Helical" evidence="6">
    <location>
        <begin position="142"/>
        <end position="167"/>
    </location>
</feature>
<evidence type="ECO:0000313" key="8">
    <source>
        <dbReference type="Proteomes" id="UP000033633"/>
    </source>
</evidence>
<proteinExistence type="predicted"/>
<feature type="transmembrane region" description="Helical" evidence="6">
    <location>
        <begin position="38"/>
        <end position="63"/>
    </location>
</feature>
<comment type="caution">
    <text evidence="7">The sequence shown here is derived from an EMBL/GenBank/DDBJ whole genome shotgun (WGS) entry which is preliminary data.</text>
</comment>
<evidence type="ECO:0000313" key="7">
    <source>
        <dbReference type="EMBL" id="KKC98287.1"/>
    </source>
</evidence>
<dbReference type="PATRIC" id="fig|265726.11.peg.2644"/>
<dbReference type="OrthoDB" id="9804822at2"/>